<dbReference type="Proteomes" id="UP000839052">
    <property type="component" value="Chromosome"/>
</dbReference>
<protein>
    <submittedName>
        <fullName evidence="2">Uncharacterized protein</fullName>
    </submittedName>
</protein>
<gene>
    <name evidence="2" type="ORF">NTG6680_1633</name>
</gene>
<feature type="transmembrane region" description="Helical" evidence="1">
    <location>
        <begin position="6"/>
        <end position="29"/>
    </location>
</feature>
<dbReference type="EMBL" id="OU912926">
    <property type="protein sequence ID" value="CAG9932886.1"/>
    <property type="molecule type" value="Genomic_DNA"/>
</dbReference>
<keyword evidence="1" id="KW-1133">Transmembrane helix</keyword>
<proteinExistence type="predicted"/>
<organism evidence="2 3">
    <name type="scientific">Candidatus Nitrotoga arctica</name>
    <dbReference type="NCBI Taxonomy" id="453162"/>
    <lineage>
        <taxon>Bacteria</taxon>
        <taxon>Pseudomonadati</taxon>
        <taxon>Pseudomonadota</taxon>
        <taxon>Betaproteobacteria</taxon>
        <taxon>Nitrosomonadales</taxon>
        <taxon>Gallionellaceae</taxon>
        <taxon>Candidatus Nitrotoga</taxon>
    </lineage>
</organism>
<feature type="transmembrane region" description="Helical" evidence="1">
    <location>
        <begin position="41"/>
        <end position="59"/>
    </location>
</feature>
<evidence type="ECO:0000313" key="3">
    <source>
        <dbReference type="Proteomes" id="UP000839052"/>
    </source>
</evidence>
<evidence type="ECO:0000313" key="2">
    <source>
        <dbReference type="EMBL" id="CAG9932886.1"/>
    </source>
</evidence>
<reference evidence="2 3" key="1">
    <citation type="submission" date="2021-10" db="EMBL/GenBank/DDBJ databases">
        <authorList>
            <person name="Koch H."/>
        </authorList>
    </citation>
    <scope>NUCLEOTIDE SEQUENCE [LARGE SCALE GENOMIC DNA]</scope>
    <source>
        <strain evidence="2">6680</strain>
    </source>
</reference>
<sequence>MVSLDASNQLGLICTLYLSKVSMHLVYVCTTEQIIRQNCNMHISGTVVYGLLLSFFGVAT</sequence>
<keyword evidence="3" id="KW-1185">Reference proteome</keyword>
<evidence type="ECO:0000256" key="1">
    <source>
        <dbReference type="SAM" id="Phobius"/>
    </source>
</evidence>
<name>A0ABM8YZE1_9PROT</name>
<accession>A0ABM8YZE1</accession>
<keyword evidence="1" id="KW-0812">Transmembrane</keyword>
<keyword evidence="1" id="KW-0472">Membrane</keyword>